<dbReference type="Proteomes" id="UP001162992">
    <property type="component" value="Chromosome 14"/>
</dbReference>
<evidence type="ECO:0000313" key="2">
    <source>
        <dbReference type="Proteomes" id="UP001162992"/>
    </source>
</evidence>
<reference evidence="2" key="1">
    <citation type="journal article" date="2024" name="Proc. Natl. Acad. Sci. U.S.A.">
        <title>Extraordinary preservation of gene collinearity over three hundred million years revealed in homosporous lycophytes.</title>
        <authorList>
            <person name="Li C."/>
            <person name="Wickell D."/>
            <person name="Kuo L.Y."/>
            <person name="Chen X."/>
            <person name="Nie B."/>
            <person name="Liao X."/>
            <person name="Peng D."/>
            <person name="Ji J."/>
            <person name="Jenkins J."/>
            <person name="Williams M."/>
            <person name="Shu S."/>
            <person name="Plott C."/>
            <person name="Barry K."/>
            <person name="Rajasekar S."/>
            <person name="Grimwood J."/>
            <person name="Han X."/>
            <person name="Sun S."/>
            <person name="Hou Z."/>
            <person name="He W."/>
            <person name="Dai G."/>
            <person name="Sun C."/>
            <person name="Schmutz J."/>
            <person name="Leebens-Mack J.H."/>
            <person name="Li F.W."/>
            <person name="Wang L."/>
        </authorList>
    </citation>
    <scope>NUCLEOTIDE SEQUENCE [LARGE SCALE GENOMIC DNA]</scope>
    <source>
        <strain evidence="2">cv. PW_Plant_1</strain>
    </source>
</reference>
<proteinExistence type="predicted"/>
<gene>
    <name evidence="1" type="ORF">O6H91_14G011600</name>
</gene>
<sequence>MAVALCVPDPGVLCYCSISNAHSQLQNSSCALPIHQTRSRLCSLPQLQPVQSCNHYLFSKGRSPMLPRTWTWSCKTHRRNRSVLIIQMNSKKDECLYSVLGLAPSASQKDLKQAYRRLALRYHPDVNKEPGALDRFLHAKQAYQTLVDPISRAKYDASREASESRNKYNWNFQGGYTKGREEEEFYGLGILFRDLQNSIDEFFRDLEADLNERESAASSQAKSKSLWEELAEIGEEFVELLEKELKIEPENMQPRESGVGFDNNLRTQSATSKNLNGNQSKQETMSTAEVQVDEIEEILSQLKRELGL</sequence>
<evidence type="ECO:0000313" key="1">
    <source>
        <dbReference type="EMBL" id="KAJ7530630.1"/>
    </source>
</evidence>
<name>A0ACC2BLM0_DIPCM</name>
<organism evidence="1 2">
    <name type="scientific">Diphasiastrum complanatum</name>
    <name type="common">Issler's clubmoss</name>
    <name type="synonym">Lycopodium complanatum</name>
    <dbReference type="NCBI Taxonomy" id="34168"/>
    <lineage>
        <taxon>Eukaryota</taxon>
        <taxon>Viridiplantae</taxon>
        <taxon>Streptophyta</taxon>
        <taxon>Embryophyta</taxon>
        <taxon>Tracheophyta</taxon>
        <taxon>Lycopodiopsida</taxon>
        <taxon>Lycopodiales</taxon>
        <taxon>Lycopodiaceae</taxon>
        <taxon>Lycopodioideae</taxon>
        <taxon>Diphasiastrum</taxon>
    </lineage>
</organism>
<keyword evidence="2" id="KW-1185">Reference proteome</keyword>
<accession>A0ACC2BLM0</accession>
<dbReference type="EMBL" id="CM055105">
    <property type="protein sequence ID" value="KAJ7530630.1"/>
    <property type="molecule type" value="Genomic_DNA"/>
</dbReference>
<protein>
    <submittedName>
        <fullName evidence="1">Uncharacterized protein</fullName>
    </submittedName>
</protein>
<comment type="caution">
    <text evidence="1">The sequence shown here is derived from an EMBL/GenBank/DDBJ whole genome shotgun (WGS) entry which is preliminary data.</text>
</comment>